<keyword evidence="2" id="KW-1185">Reference proteome</keyword>
<organism evidence="1 2">
    <name type="scientific">Caerostris darwini</name>
    <dbReference type="NCBI Taxonomy" id="1538125"/>
    <lineage>
        <taxon>Eukaryota</taxon>
        <taxon>Metazoa</taxon>
        <taxon>Ecdysozoa</taxon>
        <taxon>Arthropoda</taxon>
        <taxon>Chelicerata</taxon>
        <taxon>Arachnida</taxon>
        <taxon>Araneae</taxon>
        <taxon>Araneomorphae</taxon>
        <taxon>Entelegynae</taxon>
        <taxon>Araneoidea</taxon>
        <taxon>Araneidae</taxon>
        <taxon>Caerostris</taxon>
    </lineage>
</organism>
<protein>
    <submittedName>
        <fullName evidence="1">Uncharacterized protein</fullName>
    </submittedName>
</protein>
<dbReference type="Proteomes" id="UP001054837">
    <property type="component" value="Unassembled WGS sequence"/>
</dbReference>
<gene>
    <name evidence="1" type="ORF">CDAR_539881</name>
</gene>
<evidence type="ECO:0000313" key="2">
    <source>
        <dbReference type="Proteomes" id="UP001054837"/>
    </source>
</evidence>
<sequence>MVESRNLGFSHSRIDIFPEKSDAAILADFGNFSPSIAVFHPIYGPPERKLFNRVIEVGRVYWIETSKVD</sequence>
<name>A0AAV4TLZ2_9ARAC</name>
<comment type="caution">
    <text evidence="1">The sequence shown here is derived from an EMBL/GenBank/DDBJ whole genome shotgun (WGS) entry which is preliminary data.</text>
</comment>
<dbReference type="AlphaFoldDB" id="A0AAV4TLZ2"/>
<reference evidence="1 2" key="1">
    <citation type="submission" date="2021-06" db="EMBL/GenBank/DDBJ databases">
        <title>Caerostris darwini draft genome.</title>
        <authorList>
            <person name="Kono N."/>
            <person name="Arakawa K."/>
        </authorList>
    </citation>
    <scope>NUCLEOTIDE SEQUENCE [LARGE SCALE GENOMIC DNA]</scope>
</reference>
<accession>A0AAV4TLZ2</accession>
<dbReference type="EMBL" id="BPLQ01009685">
    <property type="protein sequence ID" value="GIY45977.1"/>
    <property type="molecule type" value="Genomic_DNA"/>
</dbReference>
<proteinExistence type="predicted"/>
<evidence type="ECO:0000313" key="1">
    <source>
        <dbReference type="EMBL" id="GIY45977.1"/>
    </source>
</evidence>